<proteinExistence type="predicted"/>
<evidence type="ECO:0000313" key="4">
    <source>
        <dbReference type="Proteomes" id="UP000035963"/>
    </source>
</evidence>
<gene>
    <name evidence="3" type="ORF">EOS_25005</name>
</gene>
<dbReference type="Proteomes" id="UP000035963">
    <property type="component" value="Unassembled WGS sequence"/>
</dbReference>
<evidence type="ECO:0000313" key="3">
    <source>
        <dbReference type="EMBL" id="KLU23503.1"/>
    </source>
</evidence>
<dbReference type="RefSeq" id="WP_047849416.1">
    <property type="nucleotide sequence ID" value="NZ_AEJF01000146.1"/>
</dbReference>
<comment type="caution">
    <text evidence="3">The sequence shown here is derived from an EMBL/GenBank/DDBJ whole genome shotgun (WGS) entry which is preliminary data.</text>
</comment>
<keyword evidence="1" id="KW-0472">Membrane</keyword>
<evidence type="ECO:0000259" key="2">
    <source>
        <dbReference type="Pfam" id="PF13400"/>
    </source>
</evidence>
<dbReference type="InterPro" id="IPR028087">
    <property type="entry name" value="Tad_N"/>
</dbReference>
<feature type="transmembrane region" description="Helical" evidence="1">
    <location>
        <begin position="20"/>
        <end position="40"/>
    </location>
</feature>
<reference evidence="3 4" key="1">
    <citation type="journal article" date="2015" name="Genome Announc.">
        <title>Draft Genome Sequence of Burkholderia sp. Strain PML1(12), an Ectomycorrhizosphere-Inhabiting Bacterium with Effective Mineral-Weathering Ability.</title>
        <authorList>
            <person name="Uroz S."/>
            <person name="Oger P."/>
        </authorList>
    </citation>
    <scope>NUCLEOTIDE SEQUENCE [LARGE SCALE GENOMIC DNA]</scope>
    <source>
        <strain evidence="4">PML1(12)</strain>
    </source>
</reference>
<name>A0A0J1FUJ0_9BURK</name>
<dbReference type="AlphaFoldDB" id="A0A0J1FUJ0"/>
<evidence type="ECO:0000256" key="1">
    <source>
        <dbReference type="SAM" id="Phobius"/>
    </source>
</evidence>
<sequence>MDRQIQAGRRRRAAHRERGVVSVIVALSLAALIGFVGLALDLGKLYVAKSELQNSADACALAAARDLTGASPLSVSEAAGIAAASANSALFQSTPVAMTVDSNIKYSDSLSDAFESKDGITYSLANVRYAQCTTNLSGIVNWFIQALDVIPGVNIANAAVSARAVATTGASQTTCAIPVFVCTPTTATPSSASYAIGQWLTSKIDSSKQGKGIYGGGNFGWANLSGGTGASALASQLTGAGQCSLTINQPIGNPGNIASIDTAWNTRFGIYKNGNGNATGVTDFTGYAYTSTSWSKQSGAYSDFITRRRSFTPYQGDGPAGLSTNGSAASQATYQAGADRRLALVPMVDCSSLANANGTHTTTAQSFGCVLMLDPMQKGGNADAVTLEYLGASDLASSPCATQGIPGAGTGVGPKVPVLVR</sequence>
<keyword evidence="1" id="KW-1133">Transmembrane helix</keyword>
<dbReference type="OrthoDB" id="8595764at2"/>
<organism evidence="3 4">
    <name type="scientific">Caballeronia mineralivorans PML1(12)</name>
    <dbReference type="NCBI Taxonomy" id="908627"/>
    <lineage>
        <taxon>Bacteria</taxon>
        <taxon>Pseudomonadati</taxon>
        <taxon>Pseudomonadota</taxon>
        <taxon>Betaproteobacteria</taxon>
        <taxon>Burkholderiales</taxon>
        <taxon>Burkholderiaceae</taxon>
        <taxon>Caballeronia</taxon>
    </lineage>
</organism>
<dbReference type="EMBL" id="AEJF01000146">
    <property type="protein sequence ID" value="KLU23503.1"/>
    <property type="molecule type" value="Genomic_DNA"/>
</dbReference>
<dbReference type="PATRIC" id="fig|908627.4.peg.5580"/>
<keyword evidence="1" id="KW-0812">Transmembrane</keyword>
<keyword evidence="4" id="KW-1185">Reference proteome</keyword>
<protein>
    <submittedName>
        <fullName evidence="3">Pilus assembly protein TadG</fullName>
    </submittedName>
</protein>
<accession>A0A0J1FUJ0</accession>
<feature type="domain" description="Putative Flp pilus-assembly TadG-like N-terminal" evidence="2">
    <location>
        <begin position="19"/>
        <end position="66"/>
    </location>
</feature>
<dbReference type="Pfam" id="PF13400">
    <property type="entry name" value="Tad"/>
    <property type="match status" value="1"/>
</dbReference>